<dbReference type="Pfam" id="PF13641">
    <property type="entry name" value="Glyco_tranf_2_3"/>
    <property type="match status" value="1"/>
</dbReference>
<evidence type="ECO:0000256" key="2">
    <source>
        <dbReference type="ARBA" id="ARBA00022676"/>
    </source>
</evidence>
<comment type="similarity">
    <text evidence="1">Belongs to the glycosyltransferase 2 family.</text>
</comment>
<keyword evidence="6" id="KW-1185">Reference proteome</keyword>
<dbReference type="PANTHER" id="PTHR43630">
    <property type="entry name" value="POLY-BETA-1,6-N-ACETYL-D-GLUCOSAMINE SYNTHASE"/>
    <property type="match status" value="1"/>
</dbReference>
<dbReference type="CDD" id="cd06438">
    <property type="entry name" value="EpsO_like"/>
    <property type="match status" value="1"/>
</dbReference>
<feature type="transmembrane region" description="Helical" evidence="4">
    <location>
        <begin position="303"/>
        <end position="323"/>
    </location>
</feature>
<evidence type="ECO:0000313" key="6">
    <source>
        <dbReference type="Proteomes" id="UP000560131"/>
    </source>
</evidence>
<dbReference type="EMBL" id="JACIJN010000006">
    <property type="protein sequence ID" value="MBB5726161.1"/>
    <property type="molecule type" value="Genomic_DNA"/>
</dbReference>
<dbReference type="RefSeq" id="WP_184036840.1">
    <property type="nucleotide sequence ID" value="NZ_BAABAR010000020.1"/>
</dbReference>
<feature type="transmembrane region" description="Helical" evidence="4">
    <location>
        <begin position="355"/>
        <end position="378"/>
    </location>
</feature>
<accession>A0ABR6N7Z0</accession>
<dbReference type="InterPro" id="IPR029044">
    <property type="entry name" value="Nucleotide-diphossugar_trans"/>
</dbReference>
<evidence type="ECO:0000256" key="3">
    <source>
        <dbReference type="ARBA" id="ARBA00022679"/>
    </source>
</evidence>
<comment type="caution">
    <text evidence="5">The sequence shown here is derived from an EMBL/GenBank/DDBJ whole genome shotgun (WGS) entry which is preliminary data.</text>
</comment>
<feature type="transmembrane region" description="Helical" evidence="4">
    <location>
        <begin position="330"/>
        <end position="349"/>
    </location>
</feature>
<keyword evidence="4" id="KW-0812">Transmembrane</keyword>
<dbReference type="PANTHER" id="PTHR43630:SF1">
    <property type="entry name" value="POLY-BETA-1,6-N-ACETYL-D-GLUCOSAMINE SYNTHASE"/>
    <property type="match status" value="1"/>
</dbReference>
<organism evidence="5 6">
    <name type="scientific">Sphingomonas endophytica</name>
    <dbReference type="NCBI Taxonomy" id="869719"/>
    <lineage>
        <taxon>Bacteria</taxon>
        <taxon>Pseudomonadati</taxon>
        <taxon>Pseudomonadota</taxon>
        <taxon>Alphaproteobacteria</taxon>
        <taxon>Sphingomonadales</taxon>
        <taxon>Sphingomonadaceae</taxon>
        <taxon>Sphingomonas</taxon>
    </lineage>
</organism>
<dbReference type="Proteomes" id="UP000560131">
    <property type="component" value="Unassembled WGS sequence"/>
</dbReference>
<keyword evidence="2" id="KW-0328">Glycosyltransferase</keyword>
<evidence type="ECO:0000256" key="4">
    <source>
        <dbReference type="SAM" id="Phobius"/>
    </source>
</evidence>
<proteinExistence type="inferred from homology"/>
<evidence type="ECO:0000256" key="1">
    <source>
        <dbReference type="ARBA" id="ARBA00006739"/>
    </source>
</evidence>
<protein>
    <submittedName>
        <fullName evidence="5">Cellulose synthase/poly-beta-1,6-N-acetylglucosamine synthase-like glycosyltransferase</fullName>
    </submittedName>
</protein>
<dbReference type="Gene3D" id="3.90.550.10">
    <property type="entry name" value="Spore Coat Polysaccharide Biosynthesis Protein SpsA, Chain A"/>
    <property type="match status" value="1"/>
</dbReference>
<sequence>MEVIATIVAVALAVPLVVLTAAFAIEVIAGLRTLRAPAATLGAEGPVVIVMPANDEAAVITRTLTLLAAELPDGFRVLVVADNCTDDTATLAEQAGAAVLRRDDPSQRGKGFALAFARDHLAAQPAPCAVAIVLDADCTIDRASLTALAAAARRTPAQASYLMRPERDAAPMVQVSNFAFAIKNLVRQRGLQRLAGRVNLTGTGMAFPWPVFRDAPLATDDIVEDLALGLDLAQRGTPPRFAAGATVWSAASSAEGTLRQRTRWEGGFIATSRRHALPAIAAGLRRGDLRAIWAGISLAVPPLTLLLLLDALGLIALGVLALIGAAAWPALLLGALLLLALAALVAAWARVGRPFLSGAAAVRLPLYILWKIPLYLGLARKRPTDWLRAGR</sequence>
<reference evidence="5 6" key="1">
    <citation type="submission" date="2020-08" db="EMBL/GenBank/DDBJ databases">
        <title>Genomic Encyclopedia of Type Strains, Phase IV (KMG-IV): sequencing the most valuable type-strain genomes for metagenomic binning, comparative biology and taxonomic classification.</title>
        <authorList>
            <person name="Goeker M."/>
        </authorList>
    </citation>
    <scope>NUCLEOTIDE SEQUENCE [LARGE SCALE GENOMIC DNA]</scope>
    <source>
        <strain evidence="5 6">DSM 101535</strain>
    </source>
</reference>
<keyword evidence="4" id="KW-1133">Transmembrane helix</keyword>
<keyword evidence="4" id="KW-0472">Membrane</keyword>
<keyword evidence="3" id="KW-0808">Transferase</keyword>
<evidence type="ECO:0000313" key="5">
    <source>
        <dbReference type="EMBL" id="MBB5726161.1"/>
    </source>
</evidence>
<gene>
    <name evidence="5" type="ORF">FHS97_002097</name>
</gene>
<name>A0ABR6N7Z0_9SPHN</name>
<dbReference type="SUPFAM" id="SSF53448">
    <property type="entry name" value="Nucleotide-diphospho-sugar transferases"/>
    <property type="match status" value="1"/>
</dbReference>